<dbReference type="Gene3D" id="3.10.580.10">
    <property type="entry name" value="CBS-domain"/>
    <property type="match status" value="1"/>
</dbReference>
<dbReference type="GO" id="GO:0005247">
    <property type="term" value="F:voltage-gated chloride channel activity"/>
    <property type="evidence" value="ECO:0007669"/>
    <property type="project" value="EnsemblFungi"/>
</dbReference>
<dbReference type="VEuPathDB" id="FungiDB:GVI51_I01441"/>
<dbReference type="InterPro" id="IPR001807">
    <property type="entry name" value="ClC"/>
</dbReference>
<sequence>MASDSFDIDRHSTDDPETAAKYIDISKFNNIDETQSFDKFITIDRVADNRNVILLPNAEREFFNKKYNGYINWLWNRGKIFITLTAIAITIGCFAGFIQVFTETLVNWKTGYCTSNWLLNKSFCCSDVVDEEMATRGLRLVRRDEGACVAQGVWTNWSGKYSSFILFVSLSLLFGTISACLIRYVAPMATGSGISEIKVWVSGFEYQQEFLNVLTLIVKSVALPLTISSGLSIGKEGPSVHYAACCGFVVANYFLKDKIGFTSLSQYLTAASGAGVAVAFGAPIGGVLFGLEEIASGASFNSSTLWKSYYIALVAITTLKLINPFRNGKVVLFHVTYDRDWSTQEVPIFVLLGIFGGLYGIYVSTMNIRYVHFRKKFLSKWPIQEVVILVLFTSVISYFNEFLKLDMTEGMGILFHECQKNDNSSPFAHRLCQIDENTHVMDFIKQLLSLIIATIIRIHFTIVSYGAKVPAGIFVPSMAIGATFGRAVSLIAERFFFAPNSITPGAYAFLGAAATLCGITNLTLTVVVIMFELTGAFIYIIPTMIVVAMARIVLASFGFHGGIADQMVEVNGFPFLEESDKESFMYEFNANQIMSKDLAVLPDKLTVSELHHTVFENDKLYSGYPIVRSADLHENDKVCIGYILRRHILKKLEVIDTEETANDQREINLMEFPGSDFSRAAYQFGDIVDKYPPIVKGTIPVEQLFDTFRQMKCKIIMVEECGILQGVITRKDILRFSRGLSRELEGPKYAYDEHLNERYFAFIQKVSSLFGAKI</sequence>
<feature type="transmembrane region" description="Helical" evidence="8">
    <location>
        <begin position="309"/>
        <end position="325"/>
    </location>
</feature>
<evidence type="ECO:0000313" key="10">
    <source>
        <dbReference type="EMBL" id="KTB05732.1"/>
    </source>
</evidence>
<evidence type="ECO:0000313" key="11">
    <source>
        <dbReference type="Proteomes" id="UP000054886"/>
    </source>
</evidence>
<dbReference type="GO" id="GO:0005797">
    <property type="term" value="C:Golgi medial cisterna"/>
    <property type="evidence" value="ECO:0007669"/>
    <property type="project" value="EnsemblFungi"/>
</dbReference>
<feature type="transmembrane region" description="Helical" evidence="8">
    <location>
        <begin position="346"/>
        <end position="363"/>
    </location>
</feature>
<dbReference type="GO" id="GO:0000324">
    <property type="term" value="C:fungal-type vacuole"/>
    <property type="evidence" value="ECO:0007669"/>
    <property type="project" value="EnsemblFungi"/>
</dbReference>
<feature type="transmembrane region" description="Helical" evidence="8">
    <location>
        <begin position="383"/>
        <end position="403"/>
    </location>
</feature>
<dbReference type="GO" id="GO:0006879">
    <property type="term" value="P:intracellular iron ion homeostasis"/>
    <property type="evidence" value="ECO:0007669"/>
    <property type="project" value="EnsemblFungi"/>
</dbReference>
<dbReference type="GO" id="GO:0005783">
    <property type="term" value="C:endoplasmic reticulum"/>
    <property type="evidence" value="ECO:0007669"/>
    <property type="project" value="EnsemblFungi"/>
</dbReference>
<dbReference type="OrthoDB" id="44789at2759"/>
<feature type="transmembrane region" description="Helical" evidence="8">
    <location>
        <begin position="80"/>
        <end position="101"/>
    </location>
</feature>
<feature type="domain" description="CBS" evidence="9">
    <location>
        <begin position="685"/>
        <end position="737"/>
    </location>
</feature>
<dbReference type="PANTHER" id="PTHR45711">
    <property type="entry name" value="CHLORIDE CHANNEL PROTEIN"/>
    <property type="match status" value="1"/>
</dbReference>
<dbReference type="GO" id="GO:0005886">
    <property type="term" value="C:plasma membrane"/>
    <property type="evidence" value="ECO:0007669"/>
    <property type="project" value="EnsemblFungi"/>
</dbReference>
<dbReference type="PRINTS" id="PR00762">
    <property type="entry name" value="CLCHANNEL"/>
</dbReference>
<proteinExistence type="predicted"/>
<evidence type="ECO:0000256" key="1">
    <source>
        <dbReference type="ARBA" id="ARBA00004141"/>
    </source>
</evidence>
<dbReference type="Gene3D" id="1.10.3080.10">
    <property type="entry name" value="Clc chloride channel"/>
    <property type="match status" value="1"/>
</dbReference>
<dbReference type="VEuPathDB" id="FungiDB:GWK60_L01441"/>
<feature type="transmembrane region" description="Helical" evidence="8">
    <location>
        <begin position="210"/>
        <end position="233"/>
    </location>
</feature>
<protein>
    <submittedName>
        <fullName evidence="10">Anion/proton exchange transporter GEF1</fullName>
    </submittedName>
</protein>
<comment type="subcellular location">
    <subcellularLocation>
        <location evidence="1">Membrane</location>
        <topology evidence="1">Multi-pass membrane protein</topology>
    </subcellularLocation>
</comment>
<feature type="domain" description="CBS" evidence="9">
    <location>
        <begin position="592"/>
        <end position="652"/>
    </location>
</feature>
<dbReference type="VEuPathDB" id="FungiDB:B1J91_I01628g"/>
<dbReference type="GO" id="GO:0034756">
    <property type="term" value="P:regulation of iron ion transport"/>
    <property type="evidence" value="ECO:0007669"/>
    <property type="project" value="EnsemblFungi"/>
</dbReference>
<feature type="transmembrane region" description="Helical" evidence="8">
    <location>
        <begin position="239"/>
        <end position="255"/>
    </location>
</feature>
<dbReference type="VEuPathDB" id="FungiDB:GW608_L01441"/>
<dbReference type="SUPFAM" id="SSF81340">
    <property type="entry name" value="Clc chloride channel"/>
    <property type="match status" value="1"/>
</dbReference>
<evidence type="ECO:0000256" key="6">
    <source>
        <dbReference type="ARBA" id="ARBA00023136"/>
    </source>
</evidence>
<reference evidence="10 11" key="1">
    <citation type="submission" date="2015-10" db="EMBL/GenBank/DDBJ databases">
        <title>Draft genomes sequences of Candida glabrata isolates 1A, 1B, 2A, 2B, 3A and 3B.</title>
        <authorList>
            <person name="Haavelsrud O.E."/>
            <person name="Gaustad P."/>
        </authorList>
    </citation>
    <scope>NUCLEOTIDE SEQUENCE [LARGE SCALE GENOMIC DNA]</scope>
    <source>
        <strain evidence="10">910700640</strain>
    </source>
</reference>
<feature type="transmembrane region" description="Helical" evidence="8">
    <location>
        <begin position="504"/>
        <end position="531"/>
    </location>
</feature>
<gene>
    <name evidence="10" type="ORF">AO440_002409</name>
</gene>
<feature type="transmembrane region" description="Helical" evidence="8">
    <location>
        <begin position="267"/>
        <end position="289"/>
    </location>
</feature>
<dbReference type="InterPro" id="IPR000644">
    <property type="entry name" value="CBS_dom"/>
</dbReference>
<keyword evidence="4 8" id="KW-1133">Transmembrane helix</keyword>
<dbReference type="SUPFAM" id="SSF54631">
    <property type="entry name" value="CBS-domain pair"/>
    <property type="match status" value="1"/>
</dbReference>
<dbReference type="AlphaFoldDB" id="A0A0W0CPB0"/>
<evidence type="ECO:0000256" key="4">
    <source>
        <dbReference type="ARBA" id="ARBA00022989"/>
    </source>
</evidence>
<keyword evidence="6 8" id="KW-0472">Membrane</keyword>
<dbReference type="Pfam" id="PF00654">
    <property type="entry name" value="Voltage_CLC"/>
    <property type="match status" value="1"/>
</dbReference>
<dbReference type="Proteomes" id="UP000054886">
    <property type="component" value="Unassembled WGS sequence"/>
</dbReference>
<name>A0A0W0CPB0_CANGB</name>
<dbReference type="PANTHER" id="PTHR45711:SF9">
    <property type="entry name" value="ANION_PROTON EXCHANGE TRANSPORTER GEF1"/>
    <property type="match status" value="1"/>
</dbReference>
<keyword evidence="2" id="KW-0813">Transport</keyword>
<dbReference type="Pfam" id="PF00571">
    <property type="entry name" value="CBS"/>
    <property type="match status" value="2"/>
</dbReference>
<feature type="transmembrane region" description="Helical" evidence="8">
    <location>
        <begin position="447"/>
        <end position="467"/>
    </location>
</feature>
<feature type="transmembrane region" description="Helical" evidence="8">
    <location>
        <begin position="537"/>
        <end position="559"/>
    </location>
</feature>
<evidence type="ECO:0000256" key="5">
    <source>
        <dbReference type="ARBA" id="ARBA00023065"/>
    </source>
</evidence>
<evidence type="ECO:0000256" key="2">
    <source>
        <dbReference type="ARBA" id="ARBA00022448"/>
    </source>
</evidence>
<evidence type="ECO:0000256" key="7">
    <source>
        <dbReference type="ARBA" id="ARBA00023214"/>
    </source>
</evidence>
<dbReference type="GO" id="GO:0006878">
    <property type="term" value="P:intracellular copper ion homeostasis"/>
    <property type="evidence" value="ECO:0007669"/>
    <property type="project" value="EnsemblFungi"/>
</dbReference>
<comment type="caution">
    <text evidence="10">The sequence shown here is derived from an EMBL/GenBank/DDBJ whole genome shotgun (WGS) entry which is preliminary data.</text>
</comment>
<dbReference type="InterPro" id="IPR014743">
    <property type="entry name" value="Cl-channel_core"/>
</dbReference>
<dbReference type="CDD" id="cd03684">
    <property type="entry name" value="ClC_3_like"/>
    <property type="match status" value="1"/>
</dbReference>
<dbReference type="VEuPathDB" id="FungiDB:CAGL0I01628g"/>
<evidence type="ECO:0000256" key="3">
    <source>
        <dbReference type="ARBA" id="ARBA00022692"/>
    </source>
</evidence>
<evidence type="ECO:0000259" key="9">
    <source>
        <dbReference type="Pfam" id="PF00571"/>
    </source>
</evidence>
<keyword evidence="3 8" id="KW-0812">Transmembrane</keyword>
<feature type="transmembrane region" description="Helical" evidence="8">
    <location>
        <begin position="164"/>
        <end position="186"/>
    </location>
</feature>
<dbReference type="GO" id="GO:0005769">
    <property type="term" value="C:early endosome"/>
    <property type="evidence" value="ECO:0007669"/>
    <property type="project" value="TreeGrafter"/>
</dbReference>
<accession>A0A0W0CPB0</accession>
<keyword evidence="5" id="KW-0406">Ion transport</keyword>
<organism evidence="10 11">
    <name type="scientific">Candida glabrata</name>
    <name type="common">Yeast</name>
    <name type="synonym">Torulopsis glabrata</name>
    <dbReference type="NCBI Taxonomy" id="5478"/>
    <lineage>
        <taxon>Eukaryota</taxon>
        <taxon>Fungi</taxon>
        <taxon>Dikarya</taxon>
        <taxon>Ascomycota</taxon>
        <taxon>Saccharomycotina</taxon>
        <taxon>Saccharomycetes</taxon>
        <taxon>Saccharomycetales</taxon>
        <taxon>Saccharomycetaceae</taxon>
        <taxon>Nakaseomyces</taxon>
    </lineage>
</organism>
<dbReference type="EMBL" id="LLZZ01000112">
    <property type="protein sequence ID" value="KTB05732.1"/>
    <property type="molecule type" value="Genomic_DNA"/>
</dbReference>
<keyword evidence="7" id="KW-0868">Chloride</keyword>
<dbReference type="InterPro" id="IPR046342">
    <property type="entry name" value="CBS_dom_sf"/>
</dbReference>
<evidence type="ECO:0000256" key="8">
    <source>
        <dbReference type="SAM" id="Phobius"/>
    </source>
</evidence>